<name>A0A059WQF1_RHOOP</name>
<dbReference type="AlphaFoldDB" id="A0A059WQF1"/>
<dbReference type="PANTHER" id="PTHR43557:SF2">
    <property type="entry name" value="RIESKE DOMAIN-CONTAINING PROTEIN-RELATED"/>
    <property type="match status" value="1"/>
</dbReference>
<dbReference type="PRINTS" id="PR00368">
    <property type="entry name" value="FADPNR"/>
</dbReference>
<dbReference type="Pfam" id="PF14759">
    <property type="entry name" value="Reductase_C"/>
    <property type="match status" value="1"/>
</dbReference>
<protein>
    <submittedName>
        <fullName evidence="7">RubRed</fullName>
    </submittedName>
</protein>
<dbReference type="SUPFAM" id="SSF55424">
    <property type="entry name" value="FAD/NAD-linked reductases, dimerisation (C-terminal) domain"/>
    <property type="match status" value="1"/>
</dbReference>
<feature type="domain" description="Reductase C-terminal" evidence="6">
    <location>
        <begin position="328"/>
        <end position="411"/>
    </location>
</feature>
<keyword evidence="3" id="KW-0274">FAD</keyword>
<dbReference type="InterPro" id="IPR050446">
    <property type="entry name" value="FAD-oxidoreductase/Apoptosis"/>
</dbReference>
<evidence type="ECO:0000256" key="2">
    <source>
        <dbReference type="ARBA" id="ARBA00022630"/>
    </source>
</evidence>
<evidence type="ECO:0000259" key="5">
    <source>
        <dbReference type="Pfam" id="PF07992"/>
    </source>
</evidence>
<evidence type="ECO:0000256" key="3">
    <source>
        <dbReference type="ARBA" id="ARBA00022827"/>
    </source>
</evidence>
<dbReference type="Gene3D" id="3.30.390.30">
    <property type="match status" value="1"/>
</dbReference>
<dbReference type="InterPro" id="IPR023753">
    <property type="entry name" value="FAD/NAD-binding_dom"/>
</dbReference>
<dbReference type="Pfam" id="PF07992">
    <property type="entry name" value="Pyr_redox_2"/>
    <property type="match status" value="1"/>
</dbReference>
<accession>A0A059WQF1</accession>
<comment type="cofactor">
    <cofactor evidence="1">
        <name>FAD</name>
        <dbReference type="ChEBI" id="CHEBI:57692"/>
    </cofactor>
</comment>
<keyword evidence="2" id="KW-0285">Flavoprotein</keyword>
<reference evidence="7" key="1">
    <citation type="submission" date="2014-03" db="EMBL/GenBank/DDBJ databases">
        <title>Biodegradation of variable-chain-length n-alkanes in Rhodococcus opacus R7 and involvement of an alkane hydroxylase system in the metabolism.</title>
        <authorList>
            <person name="Di Gennaro P."/>
            <person name="Zampolli J."/>
        </authorList>
    </citation>
    <scope>NUCLEOTIDE SEQUENCE</scope>
    <source>
        <strain evidence="7">R7</strain>
    </source>
</reference>
<dbReference type="InterPro" id="IPR036188">
    <property type="entry name" value="FAD/NAD-bd_sf"/>
</dbReference>
<dbReference type="Gene3D" id="3.50.50.60">
    <property type="entry name" value="FAD/NAD(P)-binding domain"/>
    <property type="match status" value="2"/>
</dbReference>
<sequence length="424" mass="44131">MSAMPNLSAELSTVVVVGSGIAGASAAQTLRSEGFRGRVVLIGDEPALPYRRPTVSKDFLSGATAAEKTTLKPDSFWEEREIELITGATAVGLDTGRKRLTLSSGETLQFSALLLATGGKARRLDGVSGANVFTLRSMADADSLRASIRRTGSLLVIGGGLIGCEVAATARSLGAEVTVLERDPSLLSRIVPPEVSTMIASLHAENDVDVCTDVALSSLDVSDDGSARAVADDGRSWDAGTVLVSVGTVPEVTLAVAAGLRVHNGITVDGQFRTSADGVYAAGDAANIPGARDDERYRSEHWNGAQAQGIAAAQSILGKPTPFTDVPWGWSNQYGHTVQFAGATRFDDDYVIRGSIADRDFTAVAVREGTPVGVIAVGRPKDLRTVRTMIARGGAVDRAALADESVALTDVLAGEREGRVAAAR</sequence>
<dbReference type="SUPFAM" id="SSF51905">
    <property type="entry name" value="FAD/NAD(P)-binding domain"/>
    <property type="match status" value="2"/>
</dbReference>
<dbReference type="InterPro" id="IPR028202">
    <property type="entry name" value="Reductase_C"/>
</dbReference>
<dbReference type="PANTHER" id="PTHR43557">
    <property type="entry name" value="APOPTOSIS-INDUCING FACTOR 1"/>
    <property type="match status" value="1"/>
</dbReference>
<evidence type="ECO:0000256" key="1">
    <source>
        <dbReference type="ARBA" id="ARBA00001974"/>
    </source>
</evidence>
<dbReference type="GO" id="GO:0005737">
    <property type="term" value="C:cytoplasm"/>
    <property type="evidence" value="ECO:0007669"/>
    <property type="project" value="TreeGrafter"/>
</dbReference>
<gene>
    <name evidence="7" type="primary">rubred</name>
</gene>
<dbReference type="PRINTS" id="PR00411">
    <property type="entry name" value="PNDRDTASEI"/>
</dbReference>
<dbReference type="GO" id="GO:0016651">
    <property type="term" value="F:oxidoreductase activity, acting on NAD(P)H"/>
    <property type="evidence" value="ECO:0007669"/>
    <property type="project" value="TreeGrafter"/>
</dbReference>
<evidence type="ECO:0000256" key="4">
    <source>
        <dbReference type="ARBA" id="ARBA00023002"/>
    </source>
</evidence>
<dbReference type="EMBL" id="KJ573524">
    <property type="protein sequence ID" value="AIA09968.1"/>
    <property type="molecule type" value="Genomic_DNA"/>
</dbReference>
<evidence type="ECO:0000313" key="7">
    <source>
        <dbReference type="EMBL" id="AIA09968.1"/>
    </source>
</evidence>
<organism evidence="7">
    <name type="scientific">Rhodococcus opacus</name>
    <name type="common">Nocardia opaca</name>
    <dbReference type="NCBI Taxonomy" id="37919"/>
    <lineage>
        <taxon>Bacteria</taxon>
        <taxon>Bacillati</taxon>
        <taxon>Actinomycetota</taxon>
        <taxon>Actinomycetes</taxon>
        <taxon>Mycobacteriales</taxon>
        <taxon>Nocardiaceae</taxon>
        <taxon>Rhodococcus</taxon>
    </lineage>
</organism>
<keyword evidence="4" id="KW-0560">Oxidoreductase</keyword>
<dbReference type="InterPro" id="IPR016156">
    <property type="entry name" value="FAD/NAD-linked_Rdtase_dimer_sf"/>
</dbReference>
<evidence type="ECO:0000259" key="6">
    <source>
        <dbReference type="Pfam" id="PF14759"/>
    </source>
</evidence>
<feature type="domain" description="FAD/NAD(P)-binding" evidence="5">
    <location>
        <begin position="13"/>
        <end position="309"/>
    </location>
</feature>
<proteinExistence type="predicted"/>